<dbReference type="KEGG" id="vcn:VOLCADRAFT_100310"/>
<protein>
    <submittedName>
        <fullName evidence="1">Uncharacterized protein</fullName>
    </submittedName>
</protein>
<dbReference type="Proteomes" id="UP000001058">
    <property type="component" value="Unassembled WGS sequence"/>
</dbReference>
<sequence length="105" mass="11698">MQSVTFHSVLAKDSVPVKFLRGYGGPRKVFGQYRSLVRGPLRKENLGGSGDPASFGKRTIFTAGCSRLASSLANCTHVQLRWSAGRDHYLYYWCIPRDVVDDDTT</sequence>
<dbReference type="RefSeq" id="XP_002958973.1">
    <property type="nucleotide sequence ID" value="XM_002958927.1"/>
</dbReference>
<dbReference type="AlphaFoldDB" id="D8UJZ0"/>
<gene>
    <name evidence="1" type="ORF">VOLCADRAFT_100310</name>
</gene>
<name>D8UJZ0_VOLCA</name>
<evidence type="ECO:0000313" key="2">
    <source>
        <dbReference type="Proteomes" id="UP000001058"/>
    </source>
</evidence>
<dbReference type="InParanoid" id="D8UJZ0"/>
<organism evidence="2">
    <name type="scientific">Volvox carteri f. nagariensis</name>
    <dbReference type="NCBI Taxonomy" id="3068"/>
    <lineage>
        <taxon>Eukaryota</taxon>
        <taxon>Viridiplantae</taxon>
        <taxon>Chlorophyta</taxon>
        <taxon>core chlorophytes</taxon>
        <taxon>Chlorophyceae</taxon>
        <taxon>CS clade</taxon>
        <taxon>Chlamydomonadales</taxon>
        <taxon>Volvocaceae</taxon>
        <taxon>Volvox</taxon>
    </lineage>
</organism>
<accession>D8UJZ0</accession>
<evidence type="ECO:0000313" key="1">
    <source>
        <dbReference type="EMBL" id="EFJ39948.1"/>
    </source>
</evidence>
<reference evidence="1 2" key="1">
    <citation type="journal article" date="2010" name="Science">
        <title>Genomic analysis of organismal complexity in the multicellular green alga Volvox carteri.</title>
        <authorList>
            <person name="Prochnik S.E."/>
            <person name="Umen J."/>
            <person name="Nedelcu A.M."/>
            <person name="Hallmann A."/>
            <person name="Miller S.M."/>
            <person name="Nishii I."/>
            <person name="Ferris P."/>
            <person name="Kuo A."/>
            <person name="Mitros T."/>
            <person name="Fritz-Laylin L.K."/>
            <person name="Hellsten U."/>
            <person name="Chapman J."/>
            <person name="Simakov O."/>
            <person name="Rensing S.A."/>
            <person name="Terry A."/>
            <person name="Pangilinan J."/>
            <person name="Kapitonov V."/>
            <person name="Jurka J."/>
            <person name="Salamov A."/>
            <person name="Shapiro H."/>
            <person name="Schmutz J."/>
            <person name="Grimwood J."/>
            <person name="Lindquist E."/>
            <person name="Lucas S."/>
            <person name="Grigoriev I.V."/>
            <person name="Schmitt R."/>
            <person name="Kirk D."/>
            <person name="Rokhsar D.S."/>
        </authorList>
    </citation>
    <scope>NUCLEOTIDE SEQUENCE [LARGE SCALE GENOMIC DNA]</scope>
    <source>
        <strain evidence="2">f. Nagariensis / Eve</strain>
    </source>
</reference>
<keyword evidence="2" id="KW-1185">Reference proteome</keyword>
<dbReference type="GeneID" id="9625653"/>
<dbReference type="EMBL" id="GL378434">
    <property type="protein sequence ID" value="EFJ39948.1"/>
    <property type="molecule type" value="Genomic_DNA"/>
</dbReference>
<proteinExistence type="predicted"/>